<dbReference type="InterPro" id="IPR011032">
    <property type="entry name" value="GroES-like_sf"/>
</dbReference>
<dbReference type="PROSITE" id="PS00681">
    <property type="entry name" value="CHAPERONINS_CPN10"/>
    <property type="match status" value="1"/>
</dbReference>
<accession>A0ABY6JYM4</accession>
<evidence type="ECO:0000256" key="1">
    <source>
        <dbReference type="ARBA" id="ARBA00006975"/>
    </source>
</evidence>
<dbReference type="EMBL" id="CP092863">
    <property type="protein sequence ID" value="UYV61623.1"/>
    <property type="molecule type" value="Genomic_DNA"/>
</dbReference>
<dbReference type="InterPro" id="IPR037124">
    <property type="entry name" value="Chaperonin_GroES_sf"/>
</dbReference>
<evidence type="ECO:0000256" key="2">
    <source>
        <dbReference type="ARBA" id="ARBA00018842"/>
    </source>
</evidence>
<gene>
    <name evidence="7" type="ORF">LAZ67_1005589</name>
</gene>
<comment type="similarity">
    <text evidence="1 6">Belongs to the GroES chaperonin family.</text>
</comment>
<dbReference type="Proteomes" id="UP001235939">
    <property type="component" value="Chromosome 01"/>
</dbReference>
<dbReference type="Gene3D" id="2.30.33.40">
    <property type="entry name" value="GroES chaperonin"/>
    <property type="match status" value="1"/>
</dbReference>
<keyword evidence="3 6" id="KW-0143">Chaperone</keyword>
<dbReference type="PRINTS" id="PR00297">
    <property type="entry name" value="CHAPERONIN10"/>
</dbReference>
<name>A0ABY6JYM4_9ARAC</name>
<dbReference type="HAMAP" id="MF_00580">
    <property type="entry name" value="CH10"/>
    <property type="match status" value="1"/>
</dbReference>
<dbReference type="InterPro" id="IPR020818">
    <property type="entry name" value="Chaperonin_GroES"/>
</dbReference>
<evidence type="ECO:0000256" key="5">
    <source>
        <dbReference type="ARBA" id="ARBA00031971"/>
    </source>
</evidence>
<organism evidence="7 8">
    <name type="scientific">Cordylochernes scorpioides</name>
    <dbReference type="NCBI Taxonomy" id="51811"/>
    <lineage>
        <taxon>Eukaryota</taxon>
        <taxon>Metazoa</taxon>
        <taxon>Ecdysozoa</taxon>
        <taxon>Arthropoda</taxon>
        <taxon>Chelicerata</taxon>
        <taxon>Arachnida</taxon>
        <taxon>Pseudoscorpiones</taxon>
        <taxon>Cheliferoidea</taxon>
        <taxon>Chernetidae</taxon>
        <taxon>Cordylochernes</taxon>
    </lineage>
</organism>
<evidence type="ECO:0000313" key="7">
    <source>
        <dbReference type="EMBL" id="UYV61623.1"/>
    </source>
</evidence>
<evidence type="ECO:0000256" key="6">
    <source>
        <dbReference type="RuleBase" id="RU003479"/>
    </source>
</evidence>
<evidence type="ECO:0000256" key="4">
    <source>
        <dbReference type="ARBA" id="ARBA00029976"/>
    </source>
</evidence>
<dbReference type="CDD" id="cd00320">
    <property type="entry name" value="cpn10"/>
    <property type="match status" value="1"/>
</dbReference>
<reference evidence="7 8" key="1">
    <citation type="submission" date="2022-01" db="EMBL/GenBank/DDBJ databases">
        <title>A chromosomal length assembly of Cordylochernes scorpioides.</title>
        <authorList>
            <person name="Zeh D."/>
            <person name="Zeh J."/>
        </authorList>
    </citation>
    <scope>NUCLEOTIDE SEQUENCE [LARGE SCALE GENOMIC DNA]</scope>
    <source>
        <strain evidence="7">IN4F17</strain>
        <tissue evidence="7">Whole Body</tissue>
    </source>
</reference>
<dbReference type="SUPFAM" id="SSF50129">
    <property type="entry name" value="GroES-like"/>
    <property type="match status" value="2"/>
</dbReference>
<dbReference type="PANTHER" id="PTHR10772">
    <property type="entry name" value="10 KDA HEAT SHOCK PROTEIN"/>
    <property type="match status" value="1"/>
</dbReference>
<dbReference type="InterPro" id="IPR018369">
    <property type="entry name" value="Chaprnonin_Cpn10_CS"/>
</dbReference>
<dbReference type="Pfam" id="PF00166">
    <property type="entry name" value="Cpn10"/>
    <property type="match status" value="2"/>
</dbReference>
<keyword evidence="8" id="KW-1185">Reference proteome</keyword>
<evidence type="ECO:0000313" key="8">
    <source>
        <dbReference type="Proteomes" id="UP001235939"/>
    </source>
</evidence>
<dbReference type="SMART" id="SM00883">
    <property type="entry name" value="Cpn10"/>
    <property type="match status" value="1"/>
</dbReference>
<dbReference type="PANTHER" id="PTHR10772:SF0">
    <property type="entry name" value="10 KDA HEAT SHOCK PROTEIN, MITOCHONDRIAL"/>
    <property type="match status" value="1"/>
</dbReference>
<protein>
    <recommendedName>
        <fullName evidence="2">10 kDa heat shock protein, mitochondrial</fullName>
    </recommendedName>
    <alternativeName>
        <fullName evidence="4">10 kDa chaperonin</fullName>
    </alternativeName>
    <alternativeName>
        <fullName evidence="5">Chaperonin 10</fullName>
    </alternativeName>
</protein>
<proteinExistence type="inferred from homology"/>
<sequence length="158" mass="17674">MVVLICIHVYVQAAIKKFLPLLDRVLVQRLAAETKTKGGIIIPEKAQHKVHTAYVVAVGQGYRTQVLLLLFLYVPYISAWRISTRLKGLNKGCCCVEIVARSSCVLLQKGDIVPLSLKEGDKVLLPEFGGTKVEIEDKEYYLFKDSDILGKWSDNSSH</sequence>
<evidence type="ECO:0000256" key="3">
    <source>
        <dbReference type="ARBA" id="ARBA00023186"/>
    </source>
</evidence>